<feature type="region of interest" description="Disordered" evidence="1">
    <location>
        <begin position="55"/>
        <end position="111"/>
    </location>
</feature>
<organism evidence="3 4">
    <name type="scientific">Plasmodium malariae</name>
    <dbReference type="NCBI Taxonomy" id="5858"/>
    <lineage>
        <taxon>Eukaryota</taxon>
        <taxon>Sar</taxon>
        <taxon>Alveolata</taxon>
        <taxon>Apicomplexa</taxon>
        <taxon>Aconoidasida</taxon>
        <taxon>Haemosporida</taxon>
        <taxon>Plasmodiidae</taxon>
        <taxon>Plasmodium</taxon>
        <taxon>Plasmodium (Plasmodium)</taxon>
    </lineage>
</organism>
<protein>
    <submittedName>
        <fullName evidence="3">RAD protein</fullName>
    </submittedName>
</protein>
<dbReference type="InterPro" id="IPR019111">
    <property type="entry name" value="PRESA_N"/>
</dbReference>
<evidence type="ECO:0000313" key="4">
    <source>
        <dbReference type="Proteomes" id="UP000219799"/>
    </source>
</evidence>
<proteinExistence type="predicted"/>
<dbReference type="EMBL" id="LT594493">
    <property type="protein sequence ID" value="SBT74944.1"/>
    <property type="molecule type" value="Genomic_DNA"/>
</dbReference>
<dbReference type="Gene3D" id="6.10.280.180">
    <property type="entry name" value="Plasmodium RESA, N-terminal helical domain"/>
    <property type="match status" value="1"/>
</dbReference>
<dbReference type="InterPro" id="IPR044885">
    <property type="entry name" value="PRESA_N_sf"/>
</dbReference>
<feature type="domain" description="Plasmodium RESA N-terminal" evidence="2">
    <location>
        <begin position="144"/>
        <end position="267"/>
    </location>
</feature>
<dbReference type="VEuPathDB" id="PlasmoDB:PmUG01_05027500"/>
<evidence type="ECO:0000259" key="2">
    <source>
        <dbReference type="Pfam" id="PF09687"/>
    </source>
</evidence>
<dbReference type="AlphaFoldDB" id="A0A1C3KLR8"/>
<evidence type="ECO:0000256" key="1">
    <source>
        <dbReference type="SAM" id="MobiDB-lite"/>
    </source>
</evidence>
<accession>A0A1C3KLR8</accession>
<feature type="compositionally biased region" description="Basic and acidic residues" evidence="1">
    <location>
        <begin position="57"/>
        <end position="111"/>
    </location>
</feature>
<evidence type="ECO:0000313" key="3">
    <source>
        <dbReference type="EMBL" id="SBT74944.1"/>
    </source>
</evidence>
<sequence>MLAKSCLKRFYLFGFSISCLFVFLNNTICLSKENALTELQLHVWGCPRNLADITQNEESKNGENKVDENKNGEDKVDENKNGENKDKENENGENKDKENENGENIDKENKSEHNEIMNELKTSLSEPTYNLPFGCTNEDISKKLSIEEVKNLAGSCSCFPKESECYILYHYYFQNKRACFLNMLCNIKTLLAKWCQEKHLPNDYFEELWGKCKLYLLECLEEMQNISRWSFFYFMMKFIRTKCYLLKFLDNFDKIWDSVIKKYEEKWIKLLEERVNNYVA</sequence>
<name>A0A1C3KLR8_PLAMA</name>
<reference evidence="3 4" key="1">
    <citation type="submission" date="2016-06" db="EMBL/GenBank/DDBJ databases">
        <authorList>
            <consortium name="Pathogen Informatics"/>
        </authorList>
    </citation>
    <scope>NUCLEOTIDE SEQUENCE [LARGE SCALE GENOMIC DNA]</scope>
    <source>
        <strain evidence="3">PmlGA01</strain>
    </source>
</reference>
<dbReference type="Pfam" id="PF09687">
    <property type="entry name" value="PRESAN"/>
    <property type="match status" value="1"/>
</dbReference>
<dbReference type="Proteomes" id="UP000219799">
    <property type="component" value="Chromosome 5"/>
</dbReference>
<gene>
    <name evidence="3" type="primary">PmlGA01_050017100</name>
    <name evidence="3" type="ORF">PMLGA01_050017100</name>
</gene>